<keyword evidence="4 10" id="KW-0808">Transferase</keyword>
<dbReference type="PANTHER" id="PTHR43322:SF5">
    <property type="entry name" value="1-DEOXY-D-XYLULOSE-5-PHOSPHATE SYNTHASE, CHLOROPLASTIC"/>
    <property type="match status" value="1"/>
</dbReference>
<comment type="catalytic activity">
    <reaction evidence="10">
        <text>D-glyceraldehyde 3-phosphate + pyruvate + H(+) = 1-deoxy-D-xylulose 5-phosphate + CO2</text>
        <dbReference type="Rhea" id="RHEA:12605"/>
        <dbReference type="ChEBI" id="CHEBI:15361"/>
        <dbReference type="ChEBI" id="CHEBI:15378"/>
        <dbReference type="ChEBI" id="CHEBI:16526"/>
        <dbReference type="ChEBI" id="CHEBI:57792"/>
        <dbReference type="ChEBI" id="CHEBI:59776"/>
        <dbReference type="EC" id="2.2.1.7"/>
    </reaction>
</comment>
<dbReference type="SUPFAM" id="SSF52922">
    <property type="entry name" value="TK C-terminal domain-like"/>
    <property type="match status" value="1"/>
</dbReference>
<evidence type="ECO:0000256" key="10">
    <source>
        <dbReference type="HAMAP-Rule" id="MF_00315"/>
    </source>
</evidence>
<dbReference type="GO" id="GO:0005829">
    <property type="term" value="C:cytosol"/>
    <property type="evidence" value="ECO:0007669"/>
    <property type="project" value="TreeGrafter"/>
</dbReference>
<feature type="binding site" evidence="10">
    <location>
        <position position="175"/>
    </location>
    <ligand>
        <name>Mg(2+)</name>
        <dbReference type="ChEBI" id="CHEBI:18420"/>
    </ligand>
</feature>
<dbReference type="PATRIC" id="fig|580047.4.peg.365"/>
<accession>G4NMI1</accession>
<evidence type="ECO:0000256" key="8">
    <source>
        <dbReference type="ARBA" id="ARBA00023052"/>
    </source>
</evidence>
<feature type="binding site" evidence="10">
    <location>
        <position position="146"/>
    </location>
    <ligand>
        <name>Mg(2+)</name>
        <dbReference type="ChEBI" id="CHEBI:18420"/>
    </ligand>
</feature>
<dbReference type="GO" id="GO:0016114">
    <property type="term" value="P:terpenoid biosynthetic process"/>
    <property type="evidence" value="ECO:0007669"/>
    <property type="project" value="UniProtKB-UniRule"/>
</dbReference>
<evidence type="ECO:0000256" key="7">
    <source>
        <dbReference type="ARBA" id="ARBA00022977"/>
    </source>
</evidence>
<dbReference type="CDD" id="cd07033">
    <property type="entry name" value="TPP_PYR_DXS_TK_like"/>
    <property type="match status" value="1"/>
</dbReference>
<dbReference type="UniPathway" id="UPA00064">
    <property type="reaction ID" value="UER00091"/>
</dbReference>
<dbReference type="Pfam" id="PF02779">
    <property type="entry name" value="Transket_pyr"/>
    <property type="match status" value="1"/>
</dbReference>
<protein>
    <recommendedName>
        <fullName evidence="10">1-deoxy-D-xylulose-5-phosphate synthase</fullName>
        <ecNumber evidence="10">2.2.1.7</ecNumber>
    </recommendedName>
    <alternativeName>
        <fullName evidence="10">1-deoxyxylulose-5-phosphate synthase</fullName>
        <shortName evidence="10">DXP synthase</shortName>
        <shortName evidence="10">DXPS</shortName>
    </alternativeName>
</protein>
<evidence type="ECO:0000256" key="1">
    <source>
        <dbReference type="ARBA" id="ARBA00004980"/>
    </source>
</evidence>
<dbReference type="SMR" id="G4NMI1"/>
<dbReference type="InterPro" id="IPR009014">
    <property type="entry name" value="Transketo_C/PFOR_II"/>
</dbReference>
<dbReference type="AlphaFoldDB" id="G4NMI1"/>
<feature type="binding site" evidence="10">
    <location>
        <begin position="147"/>
        <end position="148"/>
    </location>
    <ligand>
        <name>thiamine diphosphate</name>
        <dbReference type="ChEBI" id="CHEBI:58937"/>
    </ligand>
</feature>
<evidence type="ECO:0000256" key="6">
    <source>
        <dbReference type="ARBA" id="ARBA00022842"/>
    </source>
</evidence>
<name>G4NMI1_CHLT4</name>
<reference evidence="12 13" key="1">
    <citation type="journal article" date="2011" name="J. Exp. Med.">
        <title>A live-attenuated chlamydial vaccine protects against trachoma in nonhuman primates.</title>
        <authorList>
            <person name="Kari L."/>
            <person name="Whitmire W.M."/>
            <person name="Olivares-Zavaleta N."/>
            <person name="Goheen M.M."/>
            <person name="Taylor L.D."/>
            <person name="Carlson J.H."/>
            <person name="Sturdevant G.L."/>
            <person name="Lu C."/>
            <person name="Bakios L.E."/>
            <person name="Randall L.B."/>
            <person name="Parnell M.J."/>
            <person name="Zhong G."/>
            <person name="Caldwell H.D."/>
        </authorList>
    </citation>
    <scope>NUCLEOTIDE SEQUENCE [LARGE SCALE GENOMIC DNA]</scope>
    <source>
        <strain evidence="12 13">A2497</strain>
    </source>
</reference>
<dbReference type="KEGG" id="cra:CTO_0359"/>
<dbReference type="GO" id="GO:0000287">
    <property type="term" value="F:magnesium ion binding"/>
    <property type="evidence" value="ECO:0007669"/>
    <property type="project" value="UniProtKB-UniRule"/>
</dbReference>
<evidence type="ECO:0000313" key="13">
    <source>
        <dbReference type="Proteomes" id="UP000009287"/>
    </source>
</evidence>
<dbReference type="PANTHER" id="PTHR43322">
    <property type="entry name" value="1-D-DEOXYXYLULOSE 5-PHOSPHATE SYNTHASE-RELATED"/>
    <property type="match status" value="1"/>
</dbReference>
<dbReference type="NCBIfam" id="TIGR00204">
    <property type="entry name" value="dxs"/>
    <property type="match status" value="1"/>
</dbReference>
<comment type="function">
    <text evidence="10">Catalyzes the acyloin condensation reaction between C atoms 2 and 3 of pyruvate and glyceraldehyde 3-phosphate to yield 1-deoxy-D-xylulose-5-phosphate (DXP).</text>
</comment>
<gene>
    <name evidence="10" type="primary">dxs</name>
    <name evidence="12" type="ordered locus">CTO_0359</name>
</gene>
<dbReference type="GO" id="GO:0008661">
    <property type="term" value="F:1-deoxy-D-xylulose-5-phosphate synthase activity"/>
    <property type="evidence" value="ECO:0007669"/>
    <property type="project" value="UniProtKB-UniRule"/>
</dbReference>
<dbReference type="Gene3D" id="3.40.50.970">
    <property type="match status" value="2"/>
</dbReference>
<dbReference type="FunFam" id="3.40.50.970:FF:000104">
    <property type="entry name" value="1-deoxy-D-xylulose-5-phosphate synthase"/>
    <property type="match status" value="1"/>
</dbReference>
<sequence>MTYSLLPHIHSPQDLHALSLDKLPVLCDEIRNKIIESLSLTGGHLASNLGGVELTVALHYVFSSPDDQFIFDVGHQSYVHKLLTGRNTEAFSNIRHDNGLSGFTTPQESNHDIFFSGHAGNALSLALGLAKGSSNSSSHILPILGDAAFSCGLTLEALNNIPADLSKFIIVLNDNQMSISENVGNIPQGISHWMYPQKISKLSQKIHSWIQNLPSFLHKKKTLSHKVDIALKSLSHPLFEQFGLHYVGPIDGHNVKKLVQALQMIKDQPQPILFHVCTVKGNGLAEAERDPIRYHGVKAHFQNTSLKKTSGNVELQTPISFPQHAGNILCRLGKKYPQLQVVTPAMSLGSCLEDFRKQFPDRFTDVGIAEGHAVTFSAGIARSGTPVCCSIYSTFLHRAMDNVFHDVCMQELPVIFAIDRAGLAFHDGRSHHGIYDLGFLCSMPNMVICQPRNALVLERLFFSSLLWKSPCAIRYPNIPANEKASNSFFPFSPILPGEAEILCQGDDLLLIALGHMCNTALTVKEHLLDYGISTTVVDPIFIKPLDRKLLQSLLTHHSKVIILEEHSIHGGLGSEFLLFLNQHNIKADVLSLGVPDMFIPHGNPETILNLIGLTSDHITQRILSHFKFFTPIPIERFFKA</sequence>
<dbReference type="InterPro" id="IPR033248">
    <property type="entry name" value="Transketolase_C"/>
</dbReference>
<feature type="binding site" evidence="10">
    <location>
        <position position="75"/>
    </location>
    <ligand>
        <name>thiamine diphosphate</name>
        <dbReference type="ChEBI" id="CHEBI:58937"/>
    </ligand>
</feature>
<evidence type="ECO:0000259" key="11">
    <source>
        <dbReference type="SMART" id="SM00861"/>
    </source>
</evidence>
<comment type="subunit">
    <text evidence="3 10">Homodimer.</text>
</comment>
<accession>H1ZQQ2</accession>
<evidence type="ECO:0000256" key="5">
    <source>
        <dbReference type="ARBA" id="ARBA00022723"/>
    </source>
</evidence>
<dbReference type="CDD" id="cd02007">
    <property type="entry name" value="TPP_DXS"/>
    <property type="match status" value="1"/>
</dbReference>
<comment type="similarity">
    <text evidence="2 10">Belongs to the transketolase family. DXPS subfamily.</text>
</comment>
<dbReference type="FunFam" id="3.40.50.920:FF:000002">
    <property type="entry name" value="1-deoxy-D-xylulose-5-phosphate synthase"/>
    <property type="match status" value="1"/>
</dbReference>
<comment type="cofactor">
    <cofactor evidence="10">
        <name>Mg(2+)</name>
        <dbReference type="ChEBI" id="CHEBI:18420"/>
    </cofactor>
    <text evidence="10">Binds 1 Mg(2+) ion per subunit.</text>
</comment>
<keyword evidence="9 10" id="KW-0414">Isoprene biosynthesis</keyword>
<dbReference type="GO" id="GO:0030976">
    <property type="term" value="F:thiamine pyrophosphate binding"/>
    <property type="evidence" value="ECO:0007669"/>
    <property type="project" value="UniProtKB-UniRule"/>
</dbReference>
<dbReference type="Gene3D" id="3.40.50.920">
    <property type="match status" value="1"/>
</dbReference>
<dbReference type="EMBL" id="CP002401">
    <property type="protein sequence ID" value="AEP35175.1"/>
    <property type="molecule type" value="Genomic_DNA"/>
</dbReference>
<dbReference type="NCBIfam" id="NF003933">
    <property type="entry name" value="PRK05444.2-2"/>
    <property type="match status" value="1"/>
</dbReference>
<dbReference type="GO" id="GO:0009228">
    <property type="term" value="P:thiamine biosynthetic process"/>
    <property type="evidence" value="ECO:0007669"/>
    <property type="project" value="UniProtKB-UniRule"/>
</dbReference>
<feature type="binding site" evidence="10">
    <location>
        <position position="370"/>
    </location>
    <ligand>
        <name>thiamine diphosphate</name>
        <dbReference type="ChEBI" id="CHEBI:58937"/>
    </ligand>
</feature>
<dbReference type="SUPFAM" id="SSF52518">
    <property type="entry name" value="Thiamin diphosphate-binding fold (THDP-binding)"/>
    <property type="match status" value="2"/>
</dbReference>
<comment type="caution">
    <text evidence="10">Lacks conserved residue(s) required for the propagation of feature annotation.</text>
</comment>
<dbReference type="RefSeq" id="WP_011324685.1">
    <property type="nucleotide sequence ID" value="NC_016798.1"/>
</dbReference>
<organism evidence="12 13">
    <name type="scientific">Chlamydia trachomatis serovar A (strain A2497)</name>
    <dbReference type="NCBI Taxonomy" id="580047"/>
    <lineage>
        <taxon>Bacteria</taxon>
        <taxon>Pseudomonadati</taxon>
        <taxon>Chlamydiota</taxon>
        <taxon>Chlamydiia</taxon>
        <taxon>Chlamydiales</taxon>
        <taxon>Chlamydiaceae</taxon>
        <taxon>Chlamydia/Chlamydophila group</taxon>
        <taxon>Chlamydia</taxon>
    </lineage>
</organism>
<keyword evidence="7 10" id="KW-0784">Thiamine biosynthesis</keyword>
<comment type="cofactor">
    <cofactor evidence="10">
        <name>thiamine diphosphate</name>
        <dbReference type="ChEBI" id="CHEBI:58937"/>
    </cofactor>
    <text evidence="10">Binds 1 thiamine pyrophosphate per subunit.</text>
</comment>
<dbReference type="GO" id="GO:0019288">
    <property type="term" value="P:isopentenyl diphosphate biosynthetic process, methylerythritol 4-phosphate pathway"/>
    <property type="evidence" value="ECO:0007669"/>
    <property type="project" value="TreeGrafter"/>
</dbReference>
<keyword evidence="5 10" id="KW-0479">Metal-binding</keyword>
<evidence type="ECO:0000256" key="9">
    <source>
        <dbReference type="ARBA" id="ARBA00023229"/>
    </source>
</evidence>
<dbReference type="SMART" id="SM00861">
    <property type="entry name" value="Transket_pyr"/>
    <property type="match status" value="1"/>
</dbReference>
<dbReference type="Pfam" id="PF13292">
    <property type="entry name" value="DXP_synthase_N"/>
    <property type="match status" value="1"/>
</dbReference>
<evidence type="ECO:0000256" key="4">
    <source>
        <dbReference type="ARBA" id="ARBA00022679"/>
    </source>
</evidence>
<dbReference type="HAMAP" id="MF_00315">
    <property type="entry name" value="DXP_synth"/>
    <property type="match status" value="1"/>
</dbReference>
<feature type="binding site" evidence="10">
    <location>
        <begin position="117"/>
        <end position="119"/>
    </location>
    <ligand>
        <name>thiamine diphosphate</name>
        <dbReference type="ChEBI" id="CHEBI:58937"/>
    </ligand>
</feature>
<dbReference type="InterPro" id="IPR029061">
    <property type="entry name" value="THDP-binding"/>
</dbReference>
<evidence type="ECO:0000313" key="12">
    <source>
        <dbReference type="EMBL" id="AEP35175.1"/>
    </source>
</evidence>
<dbReference type="KEGG" id="cty:CTR_3281"/>
<proteinExistence type="inferred from homology"/>
<evidence type="ECO:0000256" key="2">
    <source>
        <dbReference type="ARBA" id="ARBA00011081"/>
    </source>
</evidence>
<feature type="domain" description="Transketolase-like pyrimidine-binding" evidence="11">
    <location>
        <begin position="319"/>
        <end position="482"/>
    </location>
</feature>
<feature type="binding site" evidence="10">
    <location>
        <position position="175"/>
    </location>
    <ligand>
        <name>thiamine diphosphate</name>
        <dbReference type="ChEBI" id="CHEBI:58937"/>
    </ligand>
</feature>
<keyword evidence="8 10" id="KW-0786">Thiamine pyrophosphate</keyword>
<dbReference type="PROSITE" id="PS00801">
    <property type="entry name" value="TRANSKETOLASE_1"/>
    <property type="match status" value="1"/>
</dbReference>
<keyword evidence="6 10" id="KW-0460">Magnesium</keyword>
<dbReference type="EC" id="2.2.1.7" evidence="10"/>
<evidence type="ECO:0000256" key="3">
    <source>
        <dbReference type="ARBA" id="ARBA00011738"/>
    </source>
</evidence>
<dbReference type="InterPro" id="IPR005475">
    <property type="entry name" value="Transketolase-like_Pyr-bd"/>
</dbReference>
<dbReference type="InterPro" id="IPR005477">
    <property type="entry name" value="Dxylulose-5-P_synthase"/>
</dbReference>
<dbReference type="InterPro" id="IPR049557">
    <property type="entry name" value="Transketolase_CS"/>
</dbReference>
<comment type="pathway">
    <text evidence="1 10">Metabolic intermediate biosynthesis; 1-deoxy-D-xylulose 5-phosphate biosynthesis; 1-deoxy-D-xylulose 5-phosphate from D-glyceraldehyde 3-phosphate and pyruvate: step 1/1.</text>
</comment>
<dbReference type="Proteomes" id="UP000009287">
    <property type="component" value="Chromosome"/>
</dbReference>
<dbReference type="Pfam" id="PF02780">
    <property type="entry name" value="Transketolase_C"/>
    <property type="match status" value="1"/>
</dbReference>